<keyword evidence="2" id="KW-1185">Reference proteome</keyword>
<name>G1BLC1_9CAUD</name>
<protein>
    <submittedName>
        <fullName evidence="1">Uncharacterized protein</fullName>
    </submittedName>
</protein>
<dbReference type="EMBL" id="JF704094">
    <property type="protein sequence ID" value="AEJ94651.1"/>
    <property type="molecule type" value="Genomic_DNA"/>
</dbReference>
<accession>G1BLC1</accession>
<dbReference type="Proteomes" id="UP000221672">
    <property type="component" value="Segment"/>
</dbReference>
<evidence type="ECO:0000313" key="1">
    <source>
        <dbReference type="EMBL" id="AEJ94651.1"/>
    </source>
</evidence>
<reference evidence="1 2" key="1">
    <citation type="journal article" date="2012" name="J. Virol.">
        <title>Complete Genome Sequences of 138 Mycobacteriophages.</title>
        <authorList>
            <consortium name="the Science Education Alliance Phage Hunters Advancing Genomics and Evolutionary Science Program"/>
            <consortium name="the KwaZulu-Natal Research Institute for Tuberculosis and HIV Mycobacterial Genetics Course Students"/>
            <consortium name="the Phage Hunters Integrating Research and Education Program"/>
            <person name="Hatfull G.F."/>
        </authorList>
    </citation>
    <scope>NUCLEOTIDE SEQUENCE [LARGE SCALE GENOMIC DNA]</scope>
    <source>
        <strain evidence="2">ChrisnMich</strain>
    </source>
</reference>
<organism evidence="1 2">
    <name type="scientific">Mycobacterium phage ChrisnMich</name>
    <dbReference type="NCBI Taxonomy" id="1034130"/>
    <lineage>
        <taxon>Viruses</taxon>
        <taxon>Duplodnaviria</taxon>
        <taxon>Heunggongvirae</taxon>
        <taxon>Uroviricota</taxon>
        <taxon>Caudoviricetes</taxon>
        <taxon>Bclasvirinae</taxon>
        <taxon>Coopervirus</taxon>
        <taxon>Coopervirus chrisnmich</taxon>
    </lineage>
</organism>
<dbReference type="RefSeq" id="YP_009614387.1">
    <property type="nucleotide sequence ID" value="NC_042034.1"/>
</dbReference>
<gene>
    <name evidence="1" type="primary">64</name>
    <name evidence="1" type="ORF">CHRISNMICH_64</name>
</gene>
<dbReference type="KEGG" id="vg:40090807"/>
<proteinExistence type="predicted"/>
<sequence>MDEWPELEALGRAVDAWDEWPGSPEPRAQAIIDAARDVVRNYRDTLAMIAAYKAMPPVTMDTLRREGLVTEAQYRRQVGLPPAAEPGVKACIEIPVPEGYDEPCPNGCGVYVVKGYPHFNCPKEAGGDRHRDD</sequence>
<dbReference type="GeneID" id="40090807"/>
<dbReference type="OrthoDB" id="16596at10239"/>
<evidence type="ECO:0000313" key="2">
    <source>
        <dbReference type="Proteomes" id="UP000221672"/>
    </source>
</evidence>